<dbReference type="PATRIC" id="fig|512565.3.peg.6874"/>
<dbReference type="Proteomes" id="UP000007882">
    <property type="component" value="Chromosome"/>
</dbReference>
<name>I0HGF7_ACTM4</name>
<gene>
    <name evidence="2" type="ordered locus">AMIS_68740</name>
</gene>
<keyword evidence="3" id="KW-1185">Reference proteome</keyword>
<dbReference type="EMBL" id="AP012319">
    <property type="protein sequence ID" value="BAL92094.1"/>
    <property type="molecule type" value="Genomic_DNA"/>
</dbReference>
<dbReference type="SUPFAM" id="SSF48371">
    <property type="entry name" value="ARM repeat"/>
    <property type="match status" value="1"/>
</dbReference>
<dbReference type="InterPro" id="IPR011989">
    <property type="entry name" value="ARM-like"/>
</dbReference>
<evidence type="ECO:0000256" key="1">
    <source>
        <dbReference type="SAM" id="MobiDB-lite"/>
    </source>
</evidence>
<dbReference type="HOGENOM" id="CLU_108804_0_0_11"/>
<proteinExistence type="predicted"/>
<protein>
    <recommendedName>
        <fullName evidence="4">HEAT repeat-containing protein</fullName>
    </recommendedName>
</protein>
<evidence type="ECO:0000313" key="3">
    <source>
        <dbReference type="Proteomes" id="UP000007882"/>
    </source>
</evidence>
<dbReference type="STRING" id="512565.AMIS_68740"/>
<evidence type="ECO:0000313" key="2">
    <source>
        <dbReference type="EMBL" id="BAL92094.1"/>
    </source>
</evidence>
<dbReference type="Pfam" id="PF13646">
    <property type="entry name" value="HEAT_2"/>
    <property type="match status" value="2"/>
</dbReference>
<feature type="region of interest" description="Disordered" evidence="1">
    <location>
        <begin position="1"/>
        <end position="37"/>
    </location>
</feature>
<dbReference type="InterPro" id="IPR016024">
    <property type="entry name" value="ARM-type_fold"/>
</dbReference>
<dbReference type="AlphaFoldDB" id="I0HGF7"/>
<sequence>MITMGLVRKKAAEQPEDVAPERPSAEALRAQLDDPDPDCRREAALGLEGDEESVPHLLTRMTVETETNVRDAILTTLAAHDNETVAGSLAVHLASDDAALRTAVAEALATMPRSMPALLPSLLVAPDHDVRVMTAMVLADLNHPDTAAWLVQMISEDPHPNVVTAAIDALLPVAGPEHAAVLEEAVRRFPDDPFLRFTVQAALPRLAGTA</sequence>
<evidence type="ECO:0008006" key="4">
    <source>
        <dbReference type="Google" id="ProtNLM"/>
    </source>
</evidence>
<organism evidence="2 3">
    <name type="scientific">Actinoplanes missouriensis (strain ATCC 14538 / DSM 43046 / CBS 188.64 / JCM 3121 / NBRC 102363 / NCIMB 12654 / NRRL B-3342 / UNCC 431)</name>
    <dbReference type="NCBI Taxonomy" id="512565"/>
    <lineage>
        <taxon>Bacteria</taxon>
        <taxon>Bacillati</taxon>
        <taxon>Actinomycetota</taxon>
        <taxon>Actinomycetes</taxon>
        <taxon>Micromonosporales</taxon>
        <taxon>Micromonosporaceae</taxon>
        <taxon>Actinoplanes</taxon>
    </lineage>
</organism>
<dbReference type="eggNOG" id="COG1413">
    <property type="taxonomic scope" value="Bacteria"/>
</dbReference>
<dbReference type="KEGG" id="ams:AMIS_68740"/>
<reference evidence="2 3" key="1">
    <citation type="submission" date="2012-02" db="EMBL/GenBank/DDBJ databases">
        <title>Complete genome sequence of Actinoplanes missouriensis 431 (= NBRC 102363).</title>
        <authorList>
            <person name="Ohnishi Y."/>
            <person name="Ishikawa J."/>
            <person name="Sekine M."/>
            <person name="Hosoyama A."/>
            <person name="Harada T."/>
            <person name="Narita H."/>
            <person name="Hata T."/>
            <person name="Konno Y."/>
            <person name="Tutikane K."/>
            <person name="Fujita N."/>
            <person name="Horinouchi S."/>
            <person name="Hayakawa M."/>
        </authorList>
    </citation>
    <scope>NUCLEOTIDE SEQUENCE [LARGE SCALE GENOMIC DNA]</scope>
    <source>
        <strain evidence="3">ATCC 14538 / DSM 43046 / CBS 188.64 / JCM 3121 / NBRC 102363 / NCIMB 12654 / NRRL B-3342 / UNCC 431</strain>
    </source>
</reference>
<dbReference type="Gene3D" id="1.25.10.10">
    <property type="entry name" value="Leucine-rich Repeat Variant"/>
    <property type="match status" value="1"/>
</dbReference>
<accession>I0HGF7</accession>